<evidence type="ECO:0000313" key="10">
    <source>
        <dbReference type="Proteomes" id="UP000238296"/>
    </source>
</evidence>
<comment type="subcellular location">
    <subcellularLocation>
        <location evidence="7">Cell membrane</location>
        <topology evidence="7">Multi-pass membrane protein</topology>
    </subcellularLocation>
</comment>
<comment type="function">
    <text evidence="7">Catalyzes the transfer of the diacylglyceryl group from phosphatidylglycerol to the sulfhydryl group of the N-terminal cysteine of a prolipoprotein, the first step in the formation of mature lipoproteins.</text>
</comment>
<feature type="binding site" evidence="7">
    <location>
        <position position="146"/>
    </location>
    <ligand>
        <name>a 1,2-diacyl-sn-glycero-3-phospho-(1'-sn-glycerol)</name>
        <dbReference type="ChEBI" id="CHEBI:64716"/>
    </ligand>
</feature>
<comment type="catalytic activity">
    <reaction evidence="7">
        <text>L-cysteinyl-[prolipoprotein] + a 1,2-diacyl-sn-glycero-3-phospho-(1'-sn-glycerol) = an S-1,2-diacyl-sn-glyceryl-L-cysteinyl-[prolipoprotein] + sn-glycerol 1-phosphate + H(+)</text>
        <dbReference type="Rhea" id="RHEA:56712"/>
        <dbReference type="Rhea" id="RHEA-COMP:14679"/>
        <dbReference type="Rhea" id="RHEA-COMP:14680"/>
        <dbReference type="ChEBI" id="CHEBI:15378"/>
        <dbReference type="ChEBI" id="CHEBI:29950"/>
        <dbReference type="ChEBI" id="CHEBI:57685"/>
        <dbReference type="ChEBI" id="CHEBI:64716"/>
        <dbReference type="ChEBI" id="CHEBI:140658"/>
        <dbReference type="EC" id="2.5.1.145"/>
    </reaction>
</comment>
<feature type="compositionally biased region" description="Low complexity" evidence="8">
    <location>
        <begin position="442"/>
        <end position="456"/>
    </location>
</feature>
<name>A0A2S8BPH0_9MYCO</name>
<feature type="compositionally biased region" description="Basic residues" evidence="8">
    <location>
        <begin position="498"/>
        <end position="516"/>
    </location>
</feature>
<dbReference type="NCBIfam" id="TIGR00544">
    <property type="entry name" value="lgt"/>
    <property type="match status" value="1"/>
</dbReference>
<keyword evidence="2 7" id="KW-1003">Cell membrane</keyword>
<keyword evidence="9" id="KW-0328">Glycosyltransferase</keyword>
<feature type="compositionally biased region" description="Acidic residues" evidence="8">
    <location>
        <begin position="321"/>
        <end position="338"/>
    </location>
</feature>
<feature type="compositionally biased region" description="Basic residues" evidence="8">
    <location>
        <begin position="584"/>
        <end position="594"/>
    </location>
</feature>
<keyword evidence="6 7" id="KW-0472">Membrane</keyword>
<feature type="compositionally biased region" description="Basic residues" evidence="8">
    <location>
        <begin position="457"/>
        <end position="488"/>
    </location>
</feature>
<dbReference type="UniPathway" id="UPA00664"/>
<feature type="transmembrane region" description="Helical" evidence="7">
    <location>
        <begin position="125"/>
        <end position="145"/>
    </location>
</feature>
<sequence>MMTTTLLASFPSPGRGVWHLGPVPIRAYALCIIVGIIAALVIGDRRWAARGGERGVIYDIALWAVPFGLLGGRLYHLITDWRTYFGPTGVGADAALRIWDGGLGIWGAVALGAVGAWIGCRRRGIPLPAFGDAIAPGIVLAQAIGRLGNYFNQELYGRETTVPWGMEIFYRRDPSGILNEHSLDGVSTGQVFAVVQPTFLYELLWNVLIFVVLIYVDRRFKIGHGRLFALYVAGYCVGRFGIELLRSDPATLIDGIRVNSFTSTFVFIGAVVYIVLAPRGREDPDALRATWMTEEESEPDTERVAVPLAIAAGAVAGGDGADLEAGEAESADESDVEEFPTGAEEVVDEAAAAEEGEAEAEAVELAEAGEAAADEALVEASADDAEGGETVAAAAAEPVAEESPLTPRSRPSPKRPRNRQPKRAKPRPSTWSRRGKRPPRSPRLTPLRSPRSSPSLRRPRSRCPRKPTLRTSRRSTPKRRSLRSRRLRSPGSSLRASRCPKKPRPRLRTPRPSRLTRRLSRLLVMNPRQMPRSWPMRAIVRPKATRRGTLKPRLARRSLRSPRSSLSPTRPRSRWPLKPTPRLRMSRRWTRTRR</sequence>
<dbReference type="Proteomes" id="UP000238296">
    <property type="component" value="Unassembled WGS sequence"/>
</dbReference>
<feature type="region of interest" description="Disordered" evidence="8">
    <location>
        <begin position="543"/>
        <end position="594"/>
    </location>
</feature>
<evidence type="ECO:0000256" key="7">
    <source>
        <dbReference type="HAMAP-Rule" id="MF_01147"/>
    </source>
</evidence>
<dbReference type="InterPro" id="IPR001640">
    <property type="entry name" value="Lgt"/>
</dbReference>
<comment type="caution">
    <text evidence="9">The sequence shown here is derived from an EMBL/GenBank/DDBJ whole genome shotgun (WGS) entry which is preliminary data.</text>
</comment>
<comment type="pathway">
    <text evidence="7">Protein modification; lipoprotein biosynthesis (diacylglyceryl transfer).</text>
</comment>
<feature type="compositionally biased region" description="Basic residues" evidence="8">
    <location>
        <begin position="411"/>
        <end position="426"/>
    </location>
</feature>
<evidence type="ECO:0000256" key="4">
    <source>
        <dbReference type="ARBA" id="ARBA00022692"/>
    </source>
</evidence>
<keyword evidence="3 7" id="KW-0808">Transferase</keyword>
<dbReference type="PANTHER" id="PTHR30589">
    <property type="entry name" value="PROLIPOPROTEIN DIACYLGLYCERYL TRANSFERASE"/>
    <property type="match status" value="1"/>
</dbReference>
<feature type="transmembrane region" description="Helical" evidence="7">
    <location>
        <begin position="98"/>
        <end position="118"/>
    </location>
</feature>
<dbReference type="EC" id="2.5.1.145" evidence="7"/>
<evidence type="ECO:0000256" key="6">
    <source>
        <dbReference type="ARBA" id="ARBA00023136"/>
    </source>
</evidence>
<feature type="region of interest" description="Disordered" evidence="8">
    <location>
        <begin position="319"/>
        <end position="341"/>
    </location>
</feature>
<dbReference type="PANTHER" id="PTHR30589:SF0">
    <property type="entry name" value="PHOSPHATIDYLGLYCEROL--PROLIPOPROTEIN DIACYLGLYCERYL TRANSFERASE"/>
    <property type="match status" value="1"/>
</dbReference>
<protein>
    <recommendedName>
        <fullName evidence="7">Phosphatidylglycerol--prolipoprotein diacylglyceryl transferase</fullName>
        <ecNumber evidence="7">2.5.1.145</ecNumber>
    </recommendedName>
</protein>
<dbReference type="AlphaFoldDB" id="A0A2S8BPH0"/>
<evidence type="ECO:0000256" key="2">
    <source>
        <dbReference type="ARBA" id="ARBA00022475"/>
    </source>
</evidence>
<feature type="transmembrane region" description="Helical" evidence="7">
    <location>
        <begin position="199"/>
        <end position="216"/>
    </location>
</feature>
<dbReference type="Pfam" id="PF01790">
    <property type="entry name" value="LGT"/>
    <property type="match status" value="1"/>
</dbReference>
<feature type="transmembrane region" description="Helical" evidence="7">
    <location>
        <begin position="228"/>
        <end position="246"/>
    </location>
</feature>
<feature type="compositionally biased region" description="Low complexity" evidence="8">
    <location>
        <begin position="388"/>
        <end position="409"/>
    </location>
</feature>
<proteinExistence type="inferred from homology"/>
<dbReference type="GO" id="GO:0005886">
    <property type="term" value="C:plasma membrane"/>
    <property type="evidence" value="ECO:0007669"/>
    <property type="project" value="UniProtKB-SubCell"/>
</dbReference>
<evidence type="ECO:0000313" key="9">
    <source>
        <dbReference type="EMBL" id="PQM48557.1"/>
    </source>
</evidence>
<feature type="transmembrane region" description="Helical" evidence="7">
    <location>
        <begin position="55"/>
        <end position="78"/>
    </location>
</feature>
<dbReference type="EMBL" id="PPEA01000172">
    <property type="protein sequence ID" value="PQM48557.1"/>
    <property type="molecule type" value="Genomic_DNA"/>
</dbReference>
<dbReference type="GO" id="GO:0008961">
    <property type="term" value="F:phosphatidylglycerol-prolipoprotein diacylglyceryl transferase activity"/>
    <property type="evidence" value="ECO:0007669"/>
    <property type="project" value="UniProtKB-UniRule"/>
</dbReference>
<evidence type="ECO:0000256" key="5">
    <source>
        <dbReference type="ARBA" id="ARBA00022989"/>
    </source>
</evidence>
<feature type="region of interest" description="Disordered" evidence="8">
    <location>
        <begin position="381"/>
        <end position="516"/>
    </location>
</feature>
<feature type="transmembrane region" description="Helical" evidence="7">
    <location>
        <begin position="26"/>
        <end position="43"/>
    </location>
</feature>
<feature type="compositionally biased region" description="Basic residues" evidence="8">
    <location>
        <begin position="543"/>
        <end position="560"/>
    </location>
</feature>
<dbReference type="GO" id="GO:0042158">
    <property type="term" value="P:lipoprotein biosynthetic process"/>
    <property type="evidence" value="ECO:0007669"/>
    <property type="project" value="UniProtKB-UniRule"/>
</dbReference>
<keyword evidence="4 7" id="KW-0812">Transmembrane</keyword>
<gene>
    <name evidence="9" type="primary">lgt_2</name>
    <name evidence="7" type="synonym">lgt</name>
    <name evidence="9" type="ORF">C1Y40_01216</name>
</gene>
<accession>A0A2S8BPH0</accession>
<comment type="similarity">
    <text evidence="1 7">Belongs to the Lgt family.</text>
</comment>
<organism evidence="9 10">
    <name type="scientific">Mycobacterium talmoniae</name>
    <dbReference type="NCBI Taxonomy" id="1858794"/>
    <lineage>
        <taxon>Bacteria</taxon>
        <taxon>Bacillati</taxon>
        <taxon>Actinomycetota</taxon>
        <taxon>Actinomycetes</taxon>
        <taxon>Mycobacteriales</taxon>
        <taxon>Mycobacteriaceae</taxon>
        <taxon>Mycobacterium</taxon>
    </lineage>
</organism>
<feature type="transmembrane region" description="Helical" evidence="7">
    <location>
        <begin position="258"/>
        <end position="276"/>
    </location>
</feature>
<dbReference type="PROSITE" id="PS01311">
    <property type="entry name" value="LGT"/>
    <property type="match status" value="1"/>
</dbReference>
<evidence type="ECO:0000256" key="1">
    <source>
        <dbReference type="ARBA" id="ARBA00007150"/>
    </source>
</evidence>
<keyword evidence="9" id="KW-0449">Lipoprotein</keyword>
<evidence type="ECO:0000256" key="8">
    <source>
        <dbReference type="SAM" id="MobiDB-lite"/>
    </source>
</evidence>
<reference evidence="9 10" key="1">
    <citation type="journal article" date="2017" name="Int. J. Syst. Evol. Microbiol.">
        <title>Mycobacterium talmoniae sp. nov., a slowly growing mycobacterium isolated from human respiratory samples.</title>
        <authorList>
            <person name="Davidson R.M."/>
            <person name="DeGroote M.A."/>
            <person name="Marola J.L."/>
            <person name="Buss S."/>
            <person name="Jones V."/>
            <person name="McNeil M.R."/>
            <person name="Freifeld A.G."/>
            <person name="Elaine Epperson L."/>
            <person name="Hasan N.A."/>
            <person name="Jackson M."/>
            <person name="Iwen P.C."/>
            <person name="Salfinger M."/>
            <person name="Strong M."/>
        </authorList>
    </citation>
    <scope>NUCLEOTIDE SEQUENCE [LARGE SCALE GENOMIC DNA]</scope>
    <source>
        <strain evidence="9 10">ATCC BAA-2683</strain>
    </source>
</reference>
<dbReference type="HAMAP" id="MF_01147">
    <property type="entry name" value="Lgt"/>
    <property type="match status" value="1"/>
</dbReference>
<keyword evidence="5 7" id="KW-1133">Transmembrane helix</keyword>
<evidence type="ECO:0000256" key="3">
    <source>
        <dbReference type="ARBA" id="ARBA00022679"/>
    </source>
</evidence>
<feature type="compositionally biased region" description="Low complexity" evidence="8">
    <location>
        <begin position="561"/>
        <end position="583"/>
    </location>
</feature>